<dbReference type="InterPro" id="IPR050964">
    <property type="entry name" value="Striated_Muscle_Regulatory"/>
</dbReference>
<dbReference type="SUPFAM" id="SSF53300">
    <property type="entry name" value="vWA-like"/>
    <property type="match status" value="1"/>
</dbReference>
<dbReference type="SMART" id="SM00327">
    <property type="entry name" value="VWA"/>
    <property type="match status" value="1"/>
</dbReference>
<dbReference type="OrthoDB" id="1936882at2"/>
<feature type="domain" description="Fibronectin type-III" evidence="4">
    <location>
        <begin position="569"/>
        <end position="652"/>
    </location>
</feature>
<evidence type="ECO:0000313" key="5">
    <source>
        <dbReference type="EMBL" id="KAB3535453.1"/>
    </source>
</evidence>
<dbReference type="PANTHER" id="PTHR13817">
    <property type="entry name" value="TITIN"/>
    <property type="match status" value="1"/>
</dbReference>
<dbReference type="Pfam" id="PF00041">
    <property type="entry name" value="fn3"/>
    <property type="match status" value="3"/>
</dbReference>
<proteinExistence type="predicted"/>
<dbReference type="InterPro" id="IPR036465">
    <property type="entry name" value="vWFA_dom_sf"/>
</dbReference>
<dbReference type="Pfam" id="PF00092">
    <property type="entry name" value="VWA"/>
    <property type="match status" value="1"/>
</dbReference>
<dbReference type="PROSITE" id="PS50234">
    <property type="entry name" value="VWFA"/>
    <property type="match status" value="1"/>
</dbReference>
<dbReference type="RefSeq" id="WP_151860818.1">
    <property type="nucleotide sequence ID" value="NZ_WBZC01000019.1"/>
</dbReference>
<dbReference type="CDD" id="cd00063">
    <property type="entry name" value="FN3"/>
    <property type="match status" value="5"/>
</dbReference>
<dbReference type="Gene3D" id="3.40.50.410">
    <property type="entry name" value="von Willebrand factor, type A domain"/>
    <property type="match status" value="1"/>
</dbReference>
<keyword evidence="6" id="KW-1185">Reference proteome</keyword>
<feature type="domain" description="Fibronectin type-III" evidence="4">
    <location>
        <begin position="653"/>
        <end position="736"/>
    </location>
</feature>
<protein>
    <submittedName>
        <fullName evidence="5">VWA domain-containing protein</fullName>
    </submittedName>
</protein>
<gene>
    <name evidence="5" type="ORF">F8154_06625</name>
</gene>
<dbReference type="GO" id="GO:0005576">
    <property type="term" value="C:extracellular region"/>
    <property type="evidence" value="ECO:0007669"/>
    <property type="project" value="UniProtKB-SubCell"/>
</dbReference>
<keyword evidence="2" id="KW-0677">Repeat</keyword>
<dbReference type="PROSITE" id="PS50853">
    <property type="entry name" value="FN3"/>
    <property type="match status" value="6"/>
</dbReference>
<dbReference type="CDD" id="cd00198">
    <property type="entry name" value="vWFA"/>
    <property type="match status" value="1"/>
</dbReference>
<comment type="subcellular location">
    <subcellularLocation>
        <location evidence="1">Secreted</location>
        <location evidence="1">Extracellular space</location>
    </subcellularLocation>
</comment>
<dbReference type="EMBL" id="WBZC01000019">
    <property type="protein sequence ID" value="KAB3535453.1"/>
    <property type="molecule type" value="Genomic_DNA"/>
</dbReference>
<feature type="domain" description="Fibronectin type-III" evidence="4">
    <location>
        <begin position="905"/>
        <end position="989"/>
    </location>
</feature>
<evidence type="ECO:0000259" key="3">
    <source>
        <dbReference type="PROSITE" id="PS50234"/>
    </source>
</evidence>
<organism evidence="5 6">
    <name type="scientific">Alkaliphilus pronyensis</name>
    <dbReference type="NCBI Taxonomy" id="1482732"/>
    <lineage>
        <taxon>Bacteria</taxon>
        <taxon>Bacillati</taxon>
        <taxon>Bacillota</taxon>
        <taxon>Clostridia</taxon>
        <taxon>Peptostreptococcales</taxon>
        <taxon>Natronincolaceae</taxon>
        <taxon>Alkaliphilus</taxon>
    </lineage>
</organism>
<dbReference type="Gene3D" id="2.60.40.10">
    <property type="entry name" value="Immunoglobulins"/>
    <property type="match status" value="6"/>
</dbReference>
<dbReference type="Proteomes" id="UP000432715">
    <property type="component" value="Unassembled WGS sequence"/>
</dbReference>
<feature type="domain" description="Fibronectin type-III" evidence="4">
    <location>
        <begin position="737"/>
        <end position="820"/>
    </location>
</feature>
<dbReference type="PANTHER" id="PTHR13817:SF73">
    <property type="entry name" value="FIBRONECTIN TYPE-III DOMAIN-CONTAINING PROTEIN"/>
    <property type="match status" value="1"/>
</dbReference>
<dbReference type="InterPro" id="IPR002035">
    <property type="entry name" value="VWF_A"/>
</dbReference>
<feature type="domain" description="Fibronectin type-III" evidence="4">
    <location>
        <begin position="392"/>
        <end position="487"/>
    </location>
</feature>
<evidence type="ECO:0000259" key="4">
    <source>
        <dbReference type="PROSITE" id="PS50853"/>
    </source>
</evidence>
<evidence type="ECO:0000256" key="2">
    <source>
        <dbReference type="ARBA" id="ARBA00022737"/>
    </source>
</evidence>
<evidence type="ECO:0000313" key="6">
    <source>
        <dbReference type="Proteomes" id="UP000432715"/>
    </source>
</evidence>
<dbReference type="AlphaFoldDB" id="A0A6I0F9H8"/>
<sequence length="1098" mass="121030">MKRYRILFSIFLILTLLIRPLPVSAANKLDIVFIIDRSGSMGSSINNVKNQISDFTDLLEGQGISYRLGLVTYEDDVTVYPLTSNVNRFKRDLGRIDVSGGTENGLDAIYDAVNSYIFDISAAKYFVLIGDERIYSDYGRTENSIKNLLKNNNIILTSIGPNSSSDPAKSQLKSISDATGGLYLDLDSDFKDSLTSIFDQIQTIPTLDIVSPTPNQVISGLNTAFIPVVNVADPDSDRLTFSLYVDSETSPRQTKTVTNSTNSQMVSFDAMNMGGLVEGNHSLRFEVNDGTATVQEIVNFQIDKTPPQLGVTNVTATANSITMTGSATDARAGMNHLPYRYTVGTTSSNWTSLTSYTRGSLSPNTAYTTKFEARDKVELTSVKSQTVYTLAQIPSFTIQNQQTDSLELLFNDNNPGTTQYQVKVGSKYVSSTGTLTTTPTWITATERRVTIKGLSANTSYLIEGKARNHAGIETNYSPRVTGITIGDPPKNITLDSSQTSVTISWSPVVGATGYDVEADGIIVDNGNLTTYIHQNLIPNTQHQYRVRLKNGGGTGNWSSLYSITTLPYPPASPENLNLIPSQRSIQLEWDSVPNADSYEVEANGSIIYSGDQTSYLYQQLTPKTSYSFRIRGVNRGGAGEWSQEYSIDTLPDPPTEPVNITTNITKDSVRVQWPSVEGATAYEIEVDGLILENEDNTFYLHESLLPLSGHTYRVRAKNSGGKSPWSVAINVTTHPEAPVVPTNIMTTSDSSSINLTWYQVAYAESYEIEIDGVTVVNVEDTIFTHSGLNTNDQHSYRVRARNISGVSPWSKPVTMSTMGDEAVALTNLVAVVTNHSIMLSWDAVAYDNRFEIEVDGVLMDNDQNTTYNHTGLQAEEYHTYKIRVKDQTGDPQWYVVLSLATLPNPPDAPGEIEAFATDTSIELRWDRVEGATGYDIEVNGTVLDNGTLESYIHDQLTPATTYYYRIRAKNMTGVTAWSPLLSKSTTSPTYVVDGKLEENFEMSLLAYHVQDFSQMTFVVTYDPDEVEVVDLYGFTIEEESLITGVIPGTNIEVNHTEGRIEYRVQQSVLPGTSWTGEISGIIFKSKIDGEINIDFILE</sequence>
<dbReference type="InterPro" id="IPR013783">
    <property type="entry name" value="Ig-like_fold"/>
</dbReference>
<reference evidence="5 6" key="1">
    <citation type="submission" date="2019-10" db="EMBL/GenBank/DDBJ databases">
        <title>Alkaliphilus serpentinus sp. nov. and Alkaliphilus pronyensis sp. nov., two novel anaerobic alkaliphilic species isolated from the serpentinized-hosted hydrothermal field of the Prony Bay (New Caledonia).</title>
        <authorList>
            <person name="Postec A."/>
        </authorList>
    </citation>
    <scope>NUCLEOTIDE SEQUENCE [LARGE SCALE GENOMIC DNA]</scope>
    <source>
        <strain evidence="5 6">LacV</strain>
    </source>
</reference>
<evidence type="ECO:0000256" key="1">
    <source>
        <dbReference type="ARBA" id="ARBA00004239"/>
    </source>
</evidence>
<feature type="domain" description="VWFA" evidence="3">
    <location>
        <begin position="30"/>
        <end position="201"/>
    </location>
</feature>
<comment type="caution">
    <text evidence="5">The sequence shown here is derived from an EMBL/GenBank/DDBJ whole genome shotgun (WGS) entry which is preliminary data.</text>
</comment>
<dbReference type="InterPro" id="IPR003961">
    <property type="entry name" value="FN3_dom"/>
</dbReference>
<accession>A0A6I0F9H8</accession>
<feature type="domain" description="Fibronectin type-III" evidence="4">
    <location>
        <begin position="488"/>
        <end position="568"/>
    </location>
</feature>
<dbReference type="SMART" id="SM00060">
    <property type="entry name" value="FN3"/>
    <property type="match status" value="8"/>
</dbReference>
<dbReference type="SUPFAM" id="SSF49265">
    <property type="entry name" value="Fibronectin type III"/>
    <property type="match status" value="4"/>
</dbReference>
<name>A0A6I0F9H8_9FIRM</name>
<dbReference type="InterPro" id="IPR036116">
    <property type="entry name" value="FN3_sf"/>
</dbReference>